<reference evidence="1" key="1">
    <citation type="submission" date="2022-11" db="EMBL/GenBank/DDBJ databases">
        <authorList>
            <person name="Petersen C."/>
        </authorList>
    </citation>
    <scope>NUCLEOTIDE SEQUENCE</scope>
    <source>
        <strain evidence="1">IBT 26290</strain>
    </source>
</reference>
<dbReference type="Proteomes" id="UP001149163">
    <property type="component" value="Unassembled WGS sequence"/>
</dbReference>
<accession>A0A9W9HUC8</accession>
<sequence length="156" mass="17439">MTEVLGIFGPARATDRFLSIGTGIASNVKVEPISLPGSGTLKSYVSVATNSEITHIMFRTLIDAFAPTARQKKYWRLNVSKPIPGEEKVIEKGYMWWKTKHLVKVLDNYENPGDLDDIQALSKLKAWTVDYIKEEAKLIQDCVEAVQNSLAADARR</sequence>
<dbReference type="AlphaFoldDB" id="A0A9W9HUC8"/>
<dbReference type="OrthoDB" id="1658288at2759"/>
<dbReference type="EMBL" id="JAPQKN010000006">
    <property type="protein sequence ID" value="KAJ5157898.1"/>
    <property type="molecule type" value="Genomic_DNA"/>
</dbReference>
<organism evidence="1 2">
    <name type="scientific">Penicillium canariense</name>
    <dbReference type="NCBI Taxonomy" id="189055"/>
    <lineage>
        <taxon>Eukaryota</taxon>
        <taxon>Fungi</taxon>
        <taxon>Dikarya</taxon>
        <taxon>Ascomycota</taxon>
        <taxon>Pezizomycotina</taxon>
        <taxon>Eurotiomycetes</taxon>
        <taxon>Eurotiomycetidae</taxon>
        <taxon>Eurotiales</taxon>
        <taxon>Aspergillaceae</taxon>
        <taxon>Penicillium</taxon>
    </lineage>
</organism>
<dbReference type="RefSeq" id="XP_056540887.1">
    <property type="nucleotide sequence ID" value="XM_056691122.1"/>
</dbReference>
<evidence type="ECO:0000313" key="2">
    <source>
        <dbReference type="Proteomes" id="UP001149163"/>
    </source>
</evidence>
<evidence type="ECO:0000313" key="1">
    <source>
        <dbReference type="EMBL" id="KAJ5157898.1"/>
    </source>
</evidence>
<dbReference type="GeneID" id="81430298"/>
<proteinExistence type="predicted"/>
<gene>
    <name evidence="1" type="ORF">N7482_008998</name>
</gene>
<protein>
    <submittedName>
        <fullName evidence="1">Uncharacterized protein</fullName>
    </submittedName>
</protein>
<keyword evidence="2" id="KW-1185">Reference proteome</keyword>
<name>A0A9W9HUC8_9EURO</name>
<comment type="caution">
    <text evidence="1">The sequence shown here is derived from an EMBL/GenBank/DDBJ whole genome shotgun (WGS) entry which is preliminary data.</text>
</comment>
<reference evidence="1" key="2">
    <citation type="journal article" date="2023" name="IMA Fungus">
        <title>Comparative genomic study of the Penicillium genus elucidates a diverse pangenome and 15 lateral gene transfer events.</title>
        <authorList>
            <person name="Petersen C."/>
            <person name="Sorensen T."/>
            <person name="Nielsen M.R."/>
            <person name="Sondergaard T.E."/>
            <person name="Sorensen J.L."/>
            <person name="Fitzpatrick D.A."/>
            <person name="Frisvad J.C."/>
            <person name="Nielsen K.L."/>
        </authorList>
    </citation>
    <scope>NUCLEOTIDE SEQUENCE</scope>
    <source>
        <strain evidence="1">IBT 26290</strain>
    </source>
</reference>